<sequence>GLVEYELDEPWSLQQVLTISSSLCDRRPDTSFLWFTSPLKTLKYIVWRKFRWVILAFLVFLILILFIVIFLYSFPEYAAMKLVKPFS</sequence>
<keyword evidence="5 6" id="KW-0472">Membrane</keyword>
<proteinExistence type="predicted"/>
<feature type="domain" description="Ferlin C-terminal" evidence="7">
    <location>
        <begin position="26"/>
        <end position="77"/>
    </location>
</feature>
<keyword evidence="4 6" id="KW-1133">Transmembrane helix</keyword>
<evidence type="ECO:0000256" key="3">
    <source>
        <dbReference type="ARBA" id="ARBA00022737"/>
    </source>
</evidence>
<accession>A0A401RHF4</accession>
<dbReference type="Proteomes" id="UP000287033">
    <property type="component" value="Unassembled WGS sequence"/>
</dbReference>
<dbReference type="AlphaFoldDB" id="A0A401RHF4"/>
<keyword evidence="3" id="KW-0677">Repeat</keyword>
<protein>
    <recommendedName>
        <fullName evidence="7">Ferlin C-terminal domain-containing protein</fullName>
    </recommendedName>
</protein>
<dbReference type="EMBL" id="BEZZ01004161">
    <property type="protein sequence ID" value="GCC17561.1"/>
    <property type="molecule type" value="Genomic_DNA"/>
</dbReference>
<reference evidence="8 9" key="1">
    <citation type="journal article" date="2018" name="Nat. Ecol. Evol.">
        <title>Shark genomes provide insights into elasmobranch evolution and the origin of vertebrates.</title>
        <authorList>
            <person name="Hara Y"/>
            <person name="Yamaguchi K"/>
            <person name="Onimaru K"/>
            <person name="Kadota M"/>
            <person name="Koyanagi M"/>
            <person name="Keeley SD"/>
            <person name="Tatsumi K"/>
            <person name="Tanaka K"/>
            <person name="Motone F"/>
            <person name="Kageyama Y"/>
            <person name="Nozu R"/>
            <person name="Adachi N"/>
            <person name="Nishimura O"/>
            <person name="Nakagawa R"/>
            <person name="Tanegashima C"/>
            <person name="Kiyatake I"/>
            <person name="Matsumoto R"/>
            <person name="Murakumo K"/>
            <person name="Nishida K"/>
            <person name="Terakita A"/>
            <person name="Kuratani S"/>
            <person name="Sato K"/>
            <person name="Hyodo S Kuraku.S."/>
        </authorList>
    </citation>
    <scope>NUCLEOTIDE SEQUENCE [LARGE SCALE GENOMIC DNA]</scope>
</reference>
<dbReference type="InterPro" id="IPR032362">
    <property type="entry name" value="Ferlin_C"/>
</dbReference>
<dbReference type="Pfam" id="PF16165">
    <property type="entry name" value="Ferlin_C"/>
    <property type="match status" value="1"/>
</dbReference>
<feature type="transmembrane region" description="Helical" evidence="6">
    <location>
        <begin position="52"/>
        <end position="74"/>
    </location>
</feature>
<organism evidence="8 9">
    <name type="scientific">Chiloscyllium punctatum</name>
    <name type="common">Brownbanded bambooshark</name>
    <name type="synonym">Hemiscyllium punctatum</name>
    <dbReference type="NCBI Taxonomy" id="137246"/>
    <lineage>
        <taxon>Eukaryota</taxon>
        <taxon>Metazoa</taxon>
        <taxon>Chordata</taxon>
        <taxon>Craniata</taxon>
        <taxon>Vertebrata</taxon>
        <taxon>Chondrichthyes</taxon>
        <taxon>Elasmobranchii</taxon>
        <taxon>Galeomorphii</taxon>
        <taxon>Galeoidea</taxon>
        <taxon>Orectolobiformes</taxon>
        <taxon>Hemiscylliidae</taxon>
        <taxon>Chiloscyllium</taxon>
    </lineage>
</organism>
<dbReference type="OMA" id="RIICCIV"/>
<dbReference type="InterPro" id="IPR037721">
    <property type="entry name" value="Ferlin"/>
</dbReference>
<evidence type="ECO:0000313" key="8">
    <source>
        <dbReference type="EMBL" id="GCC17561.1"/>
    </source>
</evidence>
<evidence type="ECO:0000256" key="6">
    <source>
        <dbReference type="SAM" id="Phobius"/>
    </source>
</evidence>
<dbReference type="OrthoDB" id="270970at2759"/>
<evidence type="ECO:0000313" key="9">
    <source>
        <dbReference type="Proteomes" id="UP000287033"/>
    </source>
</evidence>
<dbReference type="PANTHER" id="PTHR12546:SF33">
    <property type="entry name" value="SPERM VESICLE FUSION PROTEIN FER-1"/>
    <property type="match status" value="1"/>
</dbReference>
<comment type="caution">
    <text evidence="8">The sequence shown here is derived from an EMBL/GenBank/DDBJ whole genome shotgun (WGS) entry which is preliminary data.</text>
</comment>
<evidence type="ECO:0000259" key="7">
    <source>
        <dbReference type="Pfam" id="PF16165"/>
    </source>
</evidence>
<dbReference type="GO" id="GO:0061025">
    <property type="term" value="P:membrane fusion"/>
    <property type="evidence" value="ECO:0007669"/>
    <property type="project" value="TreeGrafter"/>
</dbReference>
<dbReference type="STRING" id="137246.A0A401RHF4"/>
<evidence type="ECO:0000256" key="4">
    <source>
        <dbReference type="ARBA" id="ARBA00022989"/>
    </source>
</evidence>
<evidence type="ECO:0000256" key="5">
    <source>
        <dbReference type="ARBA" id="ARBA00023136"/>
    </source>
</evidence>
<gene>
    <name evidence="8" type="ORF">chiPu_0021551</name>
</gene>
<evidence type="ECO:0000256" key="1">
    <source>
        <dbReference type="ARBA" id="ARBA00004370"/>
    </source>
</evidence>
<dbReference type="GO" id="GO:0007009">
    <property type="term" value="P:plasma membrane organization"/>
    <property type="evidence" value="ECO:0007669"/>
    <property type="project" value="TreeGrafter"/>
</dbReference>
<name>A0A401RHF4_CHIPU</name>
<dbReference type="GO" id="GO:0016020">
    <property type="term" value="C:membrane"/>
    <property type="evidence" value="ECO:0007669"/>
    <property type="project" value="UniProtKB-SubCell"/>
</dbReference>
<keyword evidence="9" id="KW-1185">Reference proteome</keyword>
<dbReference type="PANTHER" id="PTHR12546">
    <property type="entry name" value="FER-1-LIKE"/>
    <property type="match status" value="1"/>
</dbReference>
<feature type="non-terminal residue" evidence="8">
    <location>
        <position position="1"/>
    </location>
</feature>
<evidence type="ECO:0000256" key="2">
    <source>
        <dbReference type="ARBA" id="ARBA00022692"/>
    </source>
</evidence>
<comment type="subcellular location">
    <subcellularLocation>
        <location evidence="1">Membrane</location>
    </subcellularLocation>
</comment>
<keyword evidence="2 6" id="KW-0812">Transmembrane</keyword>